<comment type="similarity">
    <text evidence="6">Belongs to the glycosyl hydrolase 24 family.</text>
</comment>
<organism evidence="7 8">
    <name type="scientific">Stenotrophomonas maltophilia</name>
    <name type="common">Pseudomonas maltophilia</name>
    <name type="synonym">Xanthomonas maltophilia</name>
    <dbReference type="NCBI Taxonomy" id="40324"/>
    <lineage>
        <taxon>Bacteria</taxon>
        <taxon>Pseudomonadati</taxon>
        <taxon>Pseudomonadota</taxon>
        <taxon>Gammaproteobacteria</taxon>
        <taxon>Lysobacterales</taxon>
        <taxon>Lysobacteraceae</taxon>
        <taxon>Stenotrophomonas</taxon>
        <taxon>Stenotrophomonas maltophilia group</taxon>
    </lineage>
</organism>
<dbReference type="CDD" id="cd16900">
    <property type="entry name" value="endolysin_R21-like"/>
    <property type="match status" value="1"/>
</dbReference>
<keyword evidence="2 6" id="KW-0929">Antimicrobial</keyword>
<evidence type="ECO:0000256" key="3">
    <source>
        <dbReference type="ARBA" id="ARBA00022638"/>
    </source>
</evidence>
<dbReference type="PANTHER" id="PTHR38107">
    <property type="match status" value="1"/>
</dbReference>
<dbReference type="InterPro" id="IPR051018">
    <property type="entry name" value="Bacteriophage_GH24"/>
</dbReference>
<dbReference type="HAMAP" id="MF_04110">
    <property type="entry name" value="ENDOLYSIN_T4"/>
    <property type="match status" value="1"/>
</dbReference>
<dbReference type="EMBL" id="NJGC01000004">
    <property type="protein sequence ID" value="PAM73159.1"/>
    <property type="molecule type" value="Genomic_DNA"/>
</dbReference>
<dbReference type="SUPFAM" id="SSF53955">
    <property type="entry name" value="Lysozyme-like"/>
    <property type="match status" value="1"/>
</dbReference>
<accession>A0A270NM22</accession>
<sequence>MADSTLSTKQRIGFAAAPLALIGALVAALGTNDSAHEGRRYTPYYDSAGILTVCAGITGPAVVKGKRYTDDECTRLETAYVRTMLGHMGQCVRGEFEFHEIKAWGHFAYNIGTPAFCASTAAKRLNAGERQPACAEIWKWRYVTIGGAKRDCALPQWSSKCGGIIDRRQWEMATCQGRLQ</sequence>
<dbReference type="InterPro" id="IPR002196">
    <property type="entry name" value="Glyco_hydro_24"/>
</dbReference>
<evidence type="ECO:0000256" key="2">
    <source>
        <dbReference type="ARBA" id="ARBA00022529"/>
    </source>
</evidence>
<dbReference type="InterPro" id="IPR034690">
    <property type="entry name" value="Endolysin_T4_type"/>
</dbReference>
<evidence type="ECO:0000256" key="5">
    <source>
        <dbReference type="ARBA" id="ARBA00023295"/>
    </source>
</evidence>
<dbReference type="Pfam" id="PF00959">
    <property type="entry name" value="Phage_lysozyme"/>
    <property type="match status" value="1"/>
</dbReference>
<evidence type="ECO:0000313" key="8">
    <source>
        <dbReference type="Proteomes" id="UP000216433"/>
    </source>
</evidence>
<dbReference type="AlphaFoldDB" id="A0A270NM22"/>
<comment type="catalytic activity">
    <reaction evidence="1 6">
        <text>Hydrolysis of (1-&gt;4)-beta-linkages between N-acetylmuramic acid and N-acetyl-D-glucosamine residues in a peptidoglycan and between N-acetyl-D-glucosamine residues in chitodextrins.</text>
        <dbReference type="EC" id="3.2.1.17"/>
    </reaction>
</comment>
<reference evidence="7 8" key="1">
    <citation type="submission" date="2017-06" db="EMBL/GenBank/DDBJ databases">
        <title>Genome sequencing and assembly of Stenotrophomonas maltophilia DF07.</title>
        <authorList>
            <person name="Iyer R."/>
        </authorList>
    </citation>
    <scope>NUCLEOTIDE SEQUENCE [LARGE SCALE GENOMIC DNA]</scope>
    <source>
        <strain evidence="7 8">DF07</strain>
    </source>
</reference>
<keyword evidence="5 6" id="KW-0326">Glycosidase</keyword>
<gene>
    <name evidence="7" type="ORF">CEK00_04745</name>
</gene>
<evidence type="ECO:0000256" key="4">
    <source>
        <dbReference type="ARBA" id="ARBA00022801"/>
    </source>
</evidence>
<comment type="caution">
    <text evidence="7">The sequence shown here is derived from an EMBL/GenBank/DDBJ whole genome shotgun (WGS) entry which is preliminary data.</text>
</comment>
<dbReference type="InterPro" id="IPR023347">
    <property type="entry name" value="Lysozyme_dom_sf"/>
</dbReference>
<name>A0A270NM22_STEMA</name>
<protein>
    <recommendedName>
        <fullName evidence="6">Lysozyme</fullName>
        <ecNumber evidence="6">3.2.1.17</ecNumber>
    </recommendedName>
</protein>
<evidence type="ECO:0000256" key="6">
    <source>
        <dbReference type="RuleBase" id="RU003788"/>
    </source>
</evidence>
<dbReference type="GO" id="GO:0031640">
    <property type="term" value="P:killing of cells of another organism"/>
    <property type="evidence" value="ECO:0007669"/>
    <property type="project" value="UniProtKB-KW"/>
</dbReference>
<dbReference type="EC" id="3.2.1.17" evidence="6"/>
<dbReference type="GO" id="GO:0016998">
    <property type="term" value="P:cell wall macromolecule catabolic process"/>
    <property type="evidence" value="ECO:0007669"/>
    <property type="project" value="InterPro"/>
</dbReference>
<dbReference type="GO" id="GO:0042742">
    <property type="term" value="P:defense response to bacterium"/>
    <property type="evidence" value="ECO:0007669"/>
    <property type="project" value="UniProtKB-KW"/>
</dbReference>
<evidence type="ECO:0000256" key="1">
    <source>
        <dbReference type="ARBA" id="ARBA00000632"/>
    </source>
</evidence>
<keyword evidence="4 6" id="KW-0378">Hydrolase</keyword>
<dbReference type="RefSeq" id="WP_095377398.1">
    <property type="nucleotide sequence ID" value="NZ_NJGC01000004.1"/>
</dbReference>
<keyword evidence="3 6" id="KW-0081">Bacteriolytic enzyme</keyword>
<proteinExistence type="inferred from homology"/>
<dbReference type="Gene3D" id="1.10.530.40">
    <property type="match status" value="1"/>
</dbReference>
<dbReference type="GO" id="GO:0003796">
    <property type="term" value="F:lysozyme activity"/>
    <property type="evidence" value="ECO:0007669"/>
    <property type="project" value="UniProtKB-EC"/>
</dbReference>
<evidence type="ECO:0000313" key="7">
    <source>
        <dbReference type="EMBL" id="PAM73159.1"/>
    </source>
</evidence>
<dbReference type="Proteomes" id="UP000216433">
    <property type="component" value="Unassembled WGS sequence"/>
</dbReference>
<dbReference type="PANTHER" id="PTHR38107:SF3">
    <property type="entry name" value="LYSOZYME RRRD-RELATED"/>
    <property type="match status" value="1"/>
</dbReference>
<dbReference type="InterPro" id="IPR023346">
    <property type="entry name" value="Lysozyme-like_dom_sf"/>
</dbReference>
<dbReference type="GO" id="GO:0009253">
    <property type="term" value="P:peptidoglycan catabolic process"/>
    <property type="evidence" value="ECO:0007669"/>
    <property type="project" value="InterPro"/>
</dbReference>